<evidence type="ECO:0000256" key="15">
    <source>
        <dbReference type="ARBA" id="ARBA00023136"/>
    </source>
</evidence>
<sequence>MAPFTNDAENPASSRRSDDSLSSVSTTSIVFDRLQERLDGGFFNPEASRRISRPGIKDEGDFEGSETEAFLGEIGAPTRKPMDRGLRRFLVIIGVIFVGAWLAALGVFVMTGSYKHASDSEHDPDAAYRGSGKAVTLDQVLTGFWSAKSQDISWIADPDGGDGLLLEVDTADGFLVVEDVRATKDGAAAEAVRSPEVELAKPRTLMKESYFNYNGRAEKPDWWEPSPDLTRVLLAINYKQNWRHSFTATYFILDVESGDVQPLVPGNDGATVQLANWSPRSDAISFTMDNNLHIRRLTGANDVVQITKDGGPEYFYGIPDWVYEEEVFSGRSATWWSENGKYLAFLRTNETGVPEFPVDYFIKRPSGTQPAKGEEAYPDVRKIKYPKPGAHNPVVDVQYYDVSKGEIFSVSAEGAFPDHDRIISNVLWAGERVLVKQSNRVGDYLKISLVDPASRQARVVNSVNIAEIDGGWFEISHTMKYIPADAGNGRPQDGYIDTVIYEGYEHIGYFTPVDNPEPIMLTSGGWEVEDAPSAVDLKNNLVYFVGTKESSIQRHVYSVKLDGSALTPLTDTSAEGYYAVSFSTNAGYALLSYQGPKIPYQKVISTPSSNPAVPRYDRTTEDNAALADKAKKHELPVLRYGVLALDNNVTVNYLERRPPHFDPARRHPVLFQQYSGPKSQTVTKRFGVNFQSYVASALGYVVVTVDPRGTGFRGRQHRVVVRSQLGLLEAQDHIAAARHWAALPYVDPARLAIWGWSYGGFQTLKTLEQDAGRTYSYGMAVAPVTDWRFYDSIYTERYMRLPRDNDRGYSASAVSNASALGQSKRFLIMHGSADDNVHFQNSLKLLDALDLARVENYDFHVFPDSDHSISFHGANRMVYDSKCFLLPFCFVEPFPPHASLSIIFPATGEEGGSVKGKVQEEETSFCQQEAVANSVGLNNWLINAFNGEWLKTTHPKPIDTKRKREIGQ</sequence>
<protein>
    <recommendedName>
        <fullName evidence="6">Probable dipeptidyl-aminopeptidase B</fullName>
        <ecNumber evidence="5">3.4.14.5</ecNumber>
    </recommendedName>
</protein>
<dbReference type="GO" id="GO:0008236">
    <property type="term" value="F:serine-type peptidase activity"/>
    <property type="evidence" value="ECO:0007669"/>
    <property type="project" value="UniProtKB-KW"/>
</dbReference>
<comment type="catalytic activity">
    <reaction evidence="1">
        <text>Release of an N-terminal dipeptide, Xaa-Yaa-|-Zaa-, from a polypeptide, preferentially when Yaa is Pro, provided Zaa is neither Pro nor hydroxyproline.</text>
        <dbReference type="EC" id="3.4.14.5"/>
    </reaction>
</comment>
<keyword evidence="7 21" id="KW-0031">Aminopeptidase</keyword>
<evidence type="ECO:0000256" key="8">
    <source>
        <dbReference type="ARBA" id="ARBA00022554"/>
    </source>
</evidence>
<evidence type="ECO:0000313" key="22">
    <source>
        <dbReference type="Proteomes" id="UP000078544"/>
    </source>
</evidence>
<feature type="domain" description="Dipeptidylpeptidase IV N-terminal" evidence="20">
    <location>
        <begin position="226"/>
        <end position="600"/>
    </location>
</feature>
<keyword evidence="10 18" id="KW-0812">Transmembrane</keyword>
<dbReference type="EMBL" id="AZGY01000021">
    <property type="protein sequence ID" value="KZZ90528.1"/>
    <property type="molecule type" value="Genomic_DNA"/>
</dbReference>
<name>A0A167XVQ9_9HYPO</name>
<evidence type="ECO:0000259" key="20">
    <source>
        <dbReference type="Pfam" id="PF00930"/>
    </source>
</evidence>
<evidence type="ECO:0000256" key="3">
    <source>
        <dbReference type="ARBA" id="ARBA00004576"/>
    </source>
</evidence>
<evidence type="ECO:0000256" key="2">
    <source>
        <dbReference type="ARBA" id="ARBA00002218"/>
    </source>
</evidence>
<evidence type="ECO:0000256" key="18">
    <source>
        <dbReference type="SAM" id="Phobius"/>
    </source>
</evidence>
<evidence type="ECO:0000256" key="10">
    <source>
        <dbReference type="ARBA" id="ARBA00022692"/>
    </source>
</evidence>
<gene>
    <name evidence="21" type="ORF">AAL_07214</name>
</gene>
<evidence type="ECO:0000256" key="4">
    <source>
        <dbReference type="ARBA" id="ARBA00006150"/>
    </source>
</evidence>
<keyword evidence="12" id="KW-0720">Serine protease</keyword>
<organism evidence="21 22">
    <name type="scientific">Moelleriella libera RCEF 2490</name>
    <dbReference type="NCBI Taxonomy" id="1081109"/>
    <lineage>
        <taxon>Eukaryota</taxon>
        <taxon>Fungi</taxon>
        <taxon>Dikarya</taxon>
        <taxon>Ascomycota</taxon>
        <taxon>Pezizomycotina</taxon>
        <taxon>Sordariomycetes</taxon>
        <taxon>Hypocreomycetidae</taxon>
        <taxon>Hypocreales</taxon>
        <taxon>Clavicipitaceae</taxon>
        <taxon>Moelleriella</taxon>
    </lineage>
</organism>
<keyword evidence="13" id="KW-0735">Signal-anchor</keyword>
<evidence type="ECO:0000256" key="11">
    <source>
        <dbReference type="ARBA" id="ARBA00022801"/>
    </source>
</evidence>
<dbReference type="OrthoDB" id="16520at2759"/>
<evidence type="ECO:0000259" key="19">
    <source>
        <dbReference type="Pfam" id="PF00326"/>
    </source>
</evidence>
<dbReference type="InterPro" id="IPR002469">
    <property type="entry name" value="Peptidase_S9B_N"/>
</dbReference>
<feature type="domain" description="Peptidase S9 prolyl oligopeptidase catalytic" evidence="19">
    <location>
        <begin position="689"/>
        <end position="879"/>
    </location>
</feature>
<evidence type="ECO:0000256" key="6">
    <source>
        <dbReference type="ARBA" id="ARBA00014118"/>
    </source>
</evidence>
<proteinExistence type="inferred from homology"/>
<dbReference type="Pfam" id="PF00930">
    <property type="entry name" value="DPPIV_N"/>
    <property type="match status" value="1"/>
</dbReference>
<dbReference type="GO" id="GO:0006508">
    <property type="term" value="P:proteolysis"/>
    <property type="evidence" value="ECO:0007669"/>
    <property type="project" value="UniProtKB-KW"/>
</dbReference>
<comment type="similarity">
    <text evidence="4">Belongs to the peptidase S9B family.</text>
</comment>
<dbReference type="GO" id="GO:0005774">
    <property type="term" value="C:vacuolar membrane"/>
    <property type="evidence" value="ECO:0007669"/>
    <property type="project" value="UniProtKB-SubCell"/>
</dbReference>
<comment type="function">
    <text evidence="2">Type IV dipeptidyl-peptidase which removes N-terminal dipeptides sequentially from polypeptides having unsubstituted N-termini provided that the penultimate residue is proline.</text>
</comment>
<comment type="caution">
    <text evidence="21">The sequence shown here is derived from an EMBL/GenBank/DDBJ whole genome shotgun (WGS) entry which is preliminary data.</text>
</comment>
<dbReference type="InterPro" id="IPR029058">
    <property type="entry name" value="AB_hydrolase_fold"/>
</dbReference>
<evidence type="ECO:0000256" key="16">
    <source>
        <dbReference type="ARBA" id="ARBA00023180"/>
    </source>
</evidence>
<evidence type="ECO:0000256" key="1">
    <source>
        <dbReference type="ARBA" id="ARBA00001257"/>
    </source>
</evidence>
<evidence type="ECO:0000256" key="14">
    <source>
        <dbReference type="ARBA" id="ARBA00022989"/>
    </source>
</evidence>
<dbReference type="InterPro" id="IPR050278">
    <property type="entry name" value="Serine_Prot_S9B/DPPIV"/>
</dbReference>
<comment type="subcellular location">
    <subcellularLocation>
        <location evidence="3">Vacuole membrane</location>
        <topology evidence="3">Single-pass type II membrane protein</topology>
    </subcellularLocation>
</comment>
<dbReference type="SUPFAM" id="SSF82171">
    <property type="entry name" value="DPP6 N-terminal domain-like"/>
    <property type="match status" value="1"/>
</dbReference>
<feature type="region of interest" description="Disordered" evidence="17">
    <location>
        <begin position="1"/>
        <end position="24"/>
    </location>
</feature>
<reference evidence="21 22" key="1">
    <citation type="journal article" date="2016" name="Genome Biol. Evol.">
        <title>Divergent and convergent evolution of fungal pathogenicity.</title>
        <authorList>
            <person name="Shang Y."/>
            <person name="Xiao G."/>
            <person name="Zheng P."/>
            <person name="Cen K."/>
            <person name="Zhan S."/>
            <person name="Wang C."/>
        </authorList>
    </citation>
    <scope>NUCLEOTIDE SEQUENCE [LARGE SCALE GENOMIC DNA]</scope>
    <source>
        <strain evidence="21 22">RCEF 2490</strain>
    </source>
</reference>
<evidence type="ECO:0000256" key="9">
    <source>
        <dbReference type="ARBA" id="ARBA00022670"/>
    </source>
</evidence>
<evidence type="ECO:0000256" key="12">
    <source>
        <dbReference type="ARBA" id="ARBA00022825"/>
    </source>
</evidence>
<dbReference type="AlphaFoldDB" id="A0A167XVQ9"/>
<keyword evidence="22" id="KW-1185">Reference proteome</keyword>
<dbReference type="EC" id="3.4.14.5" evidence="5"/>
<evidence type="ECO:0000256" key="13">
    <source>
        <dbReference type="ARBA" id="ARBA00022968"/>
    </source>
</evidence>
<evidence type="ECO:0000256" key="7">
    <source>
        <dbReference type="ARBA" id="ARBA00022438"/>
    </source>
</evidence>
<dbReference type="FunFam" id="3.40.50.1820:FF:000003">
    <property type="entry name" value="Dipeptidyl peptidase 4"/>
    <property type="match status" value="1"/>
</dbReference>
<dbReference type="STRING" id="1081109.A0A167XVQ9"/>
<keyword evidence="9" id="KW-0645">Protease</keyword>
<dbReference type="SUPFAM" id="SSF53474">
    <property type="entry name" value="alpha/beta-Hydrolases"/>
    <property type="match status" value="1"/>
</dbReference>
<dbReference type="PANTHER" id="PTHR11731:SF200">
    <property type="entry name" value="DIPEPTIDYL PEPTIDASE 10, ISOFORM B"/>
    <property type="match status" value="1"/>
</dbReference>
<keyword evidence="11" id="KW-0378">Hydrolase</keyword>
<dbReference type="GO" id="GO:0004177">
    <property type="term" value="F:aminopeptidase activity"/>
    <property type="evidence" value="ECO:0007669"/>
    <property type="project" value="UniProtKB-KW"/>
</dbReference>
<feature type="transmembrane region" description="Helical" evidence="18">
    <location>
        <begin position="89"/>
        <end position="110"/>
    </location>
</feature>
<evidence type="ECO:0000256" key="17">
    <source>
        <dbReference type="SAM" id="MobiDB-lite"/>
    </source>
</evidence>
<dbReference type="PANTHER" id="PTHR11731">
    <property type="entry name" value="PROTEASE FAMILY S9B,C DIPEPTIDYL-PEPTIDASE IV-RELATED"/>
    <property type="match status" value="1"/>
</dbReference>
<dbReference type="Gene3D" id="3.40.50.1820">
    <property type="entry name" value="alpha/beta hydrolase"/>
    <property type="match status" value="1"/>
</dbReference>
<keyword evidence="16" id="KW-0325">Glycoprotein</keyword>
<accession>A0A167XVQ9</accession>
<keyword evidence="15 18" id="KW-0472">Membrane</keyword>
<dbReference type="Pfam" id="PF00326">
    <property type="entry name" value="Peptidase_S9"/>
    <property type="match status" value="1"/>
</dbReference>
<keyword evidence="8" id="KW-0926">Vacuole</keyword>
<dbReference type="InterPro" id="IPR001375">
    <property type="entry name" value="Peptidase_S9_cat"/>
</dbReference>
<dbReference type="Gene3D" id="2.140.10.30">
    <property type="entry name" value="Dipeptidylpeptidase IV, N-terminal domain"/>
    <property type="match status" value="1"/>
</dbReference>
<dbReference type="GO" id="GO:0008239">
    <property type="term" value="F:dipeptidyl-peptidase activity"/>
    <property type="evidence" value="ECO:0007669"/>
    <property type="project" value="UniProtKB-EC"/>
</dbReference>
<dbReference type="Proteomes" id="UP000078544">
    <property type="component" value="Unassembled WGS sequence"/>
</dbReference>
<dbReference type="GO" id="GO:0005886">
    <property type="term" value="C:plasma membrane"/>
    <property type="evidence" value="ECO:0007669"/>
    <property type="project" value="TreeGrafter"/>
</dbReference>
<keyword evidence="14 18" id="KW-1133">Transmembrane helix</keyword>
<evidence type="ECO:0000313" key="21">
    <source>
        <dbReference type="EMBL" id="KZZ90528.1"/>
    </source>
</evidence>
<evidence type="ECO:0000256" key="5">
    <source>
        <dbReference type="ARBA" id="ARBA00012062"/>
    </source>
</evidence>